<dbReference type="Proteomes" id="UP000790709">
    <property type="component" value="Unassembled WGS sequence"/>
</dbReference>
<accession>A0ACB8BY45</accession>
<dbReference type="EMBL" id="MU266331">
    <property type="protein sequence ID" value="KAH7930594.1"/>
    <property type="molecule type" value="Genomic_DNA"/>
</dbReference>
<keyword evidence="2" id="KW-1185">Reference proteome</keyword>
<evidence type="ECO:0000313" key="1">
    <source>
        <dbReference type="EMBL" id="KAH7930594.1"/>
    </source>
</evidence>
<organism evidence="1 2">
    <name type="scientific">Leucogyrophana mollusca</name>
    <dbReference type="NCBI Taxonomy" id="85980"/>
    <lineage>
        <taxon>Eukaryota</taxon>
        <taxon>Fungi</taxon>
        <taxon>Dikarya</taxon>
        <taxon>Basidiomycota</taxon>
        <taxon>Agaricomycotina</taxon>
        <taxon>Agaricomycetes</taxon>
        <taxon>Agaricomycetidae</taxon>
        <taxon>Boletales</taxon>
        <taxon>Boletales incertae sedis</taxon>
        <taxon>Leucogyrophana</taxon>
    </lineage>
</organism>
<protein>
    <submittedName>
        <fullName evidence="1">SPRY-domain-containing protein</fullName>
    </submittedName>
</protein>
<comment type="caution">
    <text evidence="1">The sequence shown here is derived from an EMBL/GenBank/DDBJ whole genome shotgun (WGS) entry which is preliminary data.</text>
</comment>
<evidence type="ECO:0000313" key="2">
    <source>
        <dbReference type="Proteomes" id="UP000790709"/>
    </source>
</evidence>
<sequence length="691" mass="74621">MPSDRGSLRTYEPRVIRADIAHNPDATCPSTTSVSPSRTRRPSASASGLRAPSVQRSSVSLPGPSSMPSAPFPRPTYLDYSALRHLLHTDDSPLLPQARKVEAMVVRPDPSHAGRRIIRSPSSDSDDEDQSSSREPPSTTSAPLTSSPILRLPTRWCDEFRHSLLSVSSDGRDLTYHGTPSTGDKDPGAARTMHHVPPACGIYYYEVEITSNSKGSKGFIGPNVKVSRLPGWEPNSWGYHGDDGSSFAAETSGTPYGPNFGAGDVIGCGIDFSQNRIFYTKNGALLGMVFENVGKDCELYPAVGLCHSGESIRANFGHEPFKYDIEDHVQQQRDQTWANIQTTPLKWPSAEKDSDGSSALEGETGDASEERMKLPINELVLSYLSHHGYARTARAFQSQCKARGGLPGSESATRAPPSPASSRTALTEDHGMDMDNIPSRPADDIELRTHIVHSVTTGDIDTALSETQTHFPAVLAYDEGLMLFKLRCRKFVELVLEAAEMKKRMKTEECDMNVEPEADGDGLFKSAADEMDVDDEELPVDGMMTNGFGGGSAAIPIKGKRKQSFTSQRSPTGGTASYGSALEKAVAYGQKLQDDYKHRAELRAIFKRTSVIIAFDDPLGAGGDAAEVAGQAARVALATELNQAILRSQGRPAQPALERLYRQSAASLLQLALMGVGAAAFADMPKEFLDA</sequence>
<proteinExistence type="predicted"/>
<name>A0ACB8BY45_9AGAM</name>
<reference evidence="1" key="1">
    <citation type="journal article" date="2021" name="New Phytol.">
        <title>Evolutionary innovations through gain and loss of genes in the ectomycorrhizal Boletales.</title>
        <authorList>
            <person name="Wu G."/>
            <person name="Miyauchi S."/>
            <person name="Morin E."/>
            <person name="Kuo A."/>
            <person name="Drula E."/>
            <person name="Varga T."/>
            <person name="Kohler A."/>
            <person name="Feng B."/>
            <person name="Cao Y."/>
            <person name="Lipzen A."/>
            <person name="Daum C."/>
            <person name="Hundley H."/>
            <person name="Pangilinan J."/>
            <person name="Johnson J."/>
            <person name="Barry K."/>
            <person name="LaButti K."/>
            <person name="Ng V."/>
            <person name="Ahrendt S."/>
            <person name="Min B."/>
            <person name="Choi I.G."/>
            <person name="Park H."/>
            <person name="Plett J.M."/>
            <person name="Magnuson J."/>
            <person name="Spatafora J.W."/>
            <person name="Nagy L.G."/>
            <person name="Henrissat B."/>
            <person name="Grigoriev I.V."/>
            <person name="Yang Z.L."/>
            <person name="Xu J."/>
            <person name="Martin F.M."/>
        </authorList>
    </citation>
    <scope>NUCLEOTIDE SEQUENCE</scope>
    <source>
        <strain evidence="1">KUC20120723A-06</strain>
    </source>
</reference>
<gene>
    <name evidence="1" type="ORF">BV22DRAFT_1101762</name>
</gene>